<gene>
    <name evidence="1" type="ORF">B5807_06784</name>
</gene>
<organism evidence="1 2">
    <name type="scientific">Epicoccum nigrum</name>
    <name type="common">Soil fungus</name>
    <name type="synonym">Epicoccum purpurascens</name>
    <dbReference type="NCBI Taxonomy" id="105696"/>
    <lineage>
        <taxon>Eukaryota</taxon>
        <taxon>Fungi</taxon>
        <taxon>Dikarya</taxon>
        <taxon>Ascomycota</taxon>
        <taxon>Pezizomycotina</taxon>
        <taxon>Dothideomycetes</taxon>
        <taxon>Pleosporomycetidae</taxon>
        <taxon>Pleosporales</taxon>
        <taxon>Pleosporineae</taxon>
        <taxon>Didymellaceae</taxon>
        <taxon>Epicoccum</taxon>
    </lineage>
</organism>
<proteinExistence type="predicted"/>
<accession>A0A1Y2LY98</accession>
<name>A0A1Y2LY98_EPING</name>
<keyword evidence="2" id="KW-1185">Reference proteome</keyword>
<dbReference type="Proteomes" id="UP000193240">
    <property type="component" value="Unassembled WGS sequence"/>
</dbReference>
<evidence type="ECO:0000313" key="1">
    <source>
        <dbReference type="EMBL" id="OSS48894.1"/>
    </source>
</evidence>
<dbReference type="InParanoid" id="A0A1Y2LY98"/>
<dbReference type="AlphaFoldDB" id="A0A1Y2LY98"/>
<reference evidence="1 2" key="1">
    <citation type="journal article" date="2017" name="Genome Announc.">
        <title>Genome sequence of the saprophytic ascomycete Epicoccum nigrum ICMP 19927 strain isolated from New Zealand.</title>
        <authorList>
            <person name="Fokin M."/>
            <person name="Fleetwood D."/>
            <person name="Weir B.S."/>
            <person name="Villas-Boas S.G."/>
        </authorList>
    </citation>
    <scope>NUCLEOTIDE SEQUENCE [LARGE SCALE GENOMIC DNA]</scope>
    <source>
        <strain evidence="1 2">ICMP 19927</strain>
    </source>
</reference>
<dbReference type="STRING" id="105696.A0A1Y2LY98"/>
<evidence type="ECO:0000313" key="2">
    <source>
        <dbReference type="Proteomes" id="UP000193240"/>
    </source>
</evidence>
<dbReference type="EMBL" id="KZ107845">
    <property type="protein sequence ID" value="OSS48894.1"/>
    <property type="molecule type" value="Genomic_DNA"/>
</dbReference>
<sequence>MLHTYFAVSPFPVTSAVPDVSRPSLKRLARWIRDDLEILVAREGPGALHPDDVVTLHDYFIALRRSTTITARDLRATGIHRAVKAIAGIATRWPGNLCDECDKIIAVWTDKFGPLDDLRPLLYGRGGRLEGIGTFNESTAEALLDRWRKVCPDKIDPKVSHRQGSLGFSPGT</sequence>
<protein>
    <submittedName>
        <fullName evidence="1">Uncharacterized protein</fullName>
    </submittedName>
</protein>